<protein>
    <recommendedName>
        <fullName evidence="5">Toxin co-regulated pilus biosynthesis Q family protein</fullName>
    </recommendedName>
</protein>
<feature type="region of interest" description="Disordered" evidence="1">
    <location>
        <begin position="137"/>
        <end position="160"/>
    </location>
</feature>
<evidence type="ECO:0008006" key="5">
    <source>
        <dbReference type="Google" id="ProtNLM"/>
    </source>
</evidence>
<name>A0ABY3X4E1_9GAMM</name>
<dbReference type="Proteomes" id="UP000829194">
    <property type="component" value="Chromosome"/>
</dbReference>
<evidence type="ECO:0000313" key="3">
    <source>
        <dbReference type="EMBL" id="UNP27453.1"/>
    </source>
</evidence>
<proteinExistence type="predicted"/>
<feature type="signal peptide" evidence="2">
    <location>
        <begin position="1"/>
        <end position="25"/>
    </location>
</feature>
<dbReference type="PROSITE" id="PS51257">
    <property type="entry name" value="PROKAR_LIPOPROTEIN"/>
    <property type="match status" value="1"/>
</dbReference>
<dbReference type="Gene3D" id="3.55.50.70">
    <property type="match status" value="1"/>
</dbReference>
<sequence>MRNSIAISPRLWTAILLAVALTGCATRPAPDFGGRWKPVNRYAEMPDEIPLHKSYVFYPSPMDGTLKNMLTRWAKDSNLKLDYQHYSDFTLHQGVAQINTTSLPDAVAQLNTAYAGHGVLIAREGDQIVVRSAVSAPAAPSASSGGSDASSHATVAAPTP</sequence>
<dbReference type="EMBL" id="CP093547">
    <property type="protein sequence ID" value="UNP27453.1"/>
    <property type="molecule type" value="Genomic_DNA"/>
</dbReference>
<dbReference type="RefSeq" id="WP_235114523.1">
    <property type="nucleotide sequence ID" value="NZ_CP011131.1"/>
</dbReference>
<reference evidence="3 4" key="1">
    <citation type="submission" date="2022-03" db="EMBL/GenBank/DDBJ databases">
        <title>Complete genome sequence of Lysobacter capsici VKM B-2533 and Lysobacter gummosus 10.1.1, promising sources of lytic agents.</title>
        <authorList>
            <person name="Tarlachkov S.V."/>
            <person name="Kudryakova I.V."/>
            <person name="Afoshin A.S."/>
            <person name="Leontyevskaya E.A."/>
            <person name="Leontyevskaya N.V."/>
        </authorList>
    </citation>
    <scope>NUCLEOTIDE SEQUENCE [LARGE SCALE GENOMIC DNA]</scope>
    <source>
        <strain evidence="3 4">10.1.1</strain>
    </source>
</reference>
<keyword evidence="4" id="KW-1185">Reference proteome</keyword>
<evidence type="ECO:0000313" key="4">
    <source>
        <dbReference type="Proteomes" id="UP000829194"/>
    </source>
</evidence>
<feature type="compositionally biased region" description="Low complexity" evidence="1">
    <location>
        <begin position="137"/>
        <end position="153"/>
    </location>
</feature>
<evidence type="ECO:0000256" key="2">
    <source>
        <dbReference type="SAM" id="SignalP"/>
    </source>
</evidence>
<gene>
    <name evidence="3" type="ORF">MOV92_13005</name>
</gene>
<keyword evidence="2" id="KW-0732">Signal</keyword>
<feature type="chain" id="PRO_5045425101" description="Toxin co-regulated pilus biosynthesis Q family protein" evidence="2">
    <location>
        <begin position="26"/>
        <end position="160"/>
    </location>
</feature>
<evidence type="ECO:0000256" key="1">
    <source>
        <dbReference type="SAM" id="MobiDB-lite"/>
    </source>
</evidence>
<organism evidence="3 4">
    <name type="scientific">Lysobacter gummosus</name>
    <dbReference type="NCBI Taxonomy" id="262324"/>
    <lineage>
        <taxon>Bacteria</taxon>
        <taxon>Pseudomonadati</taxon>
        <taxon>Pseudomonadota</taxon>
        <taxon>Gammaproteobacteria</taxon>
        <taxon>Lysobacterales</taxon>
        <taxon>Lysobacteraceae</taxon>
        <taxon>Lysobacter</taxon>
    </lineage>
</organism>
<accession>A0ABY3X4E1</accession>